<gene>
    <name evidence="2" type="primary">ND4L</name>
</gene>
<dbReference type="AlphaFoldDB" id="A0A1U8V3C3"/>
<organism evidence="2">
    <name type="scientific">Lamprotula gottschei</name>
    <dbReference type="NCBI Taxonomy" id="1470580"/>
    <lineage>
        <taxon>Eukaryota</taxon>
        <taxon>Metazoa</taxon>
        <taxon>Spiralia</taxon>
        <taxon>Lophotrochozoa</taxon>
        <taxon>Mollusca</taxon>
        <taxon>Bivalvia</taxon>
        <taxon>Autobranchia</taxon>
        <taxon>Heteroconchia</taxon>
        <taxon>Palaeoheterodonta</taxon>
        <taxon>Unionida</taxon>
        <taxon>Unionoidea</taxon>
        <taxon>Unionidae</taxon>
        <taxon>Gonideinae</taxon>
        <taxon>Lamprotula</taxon>
    </lineage>
</organism>
<reference evidence="2" key="1">
    <citation type="submission" date="2014-03" db="EMBL/GenBank/DDBJ databases">
        <title>Complete M-type mitochondrial genome of Chinese fresh water mussels Lamprotula gottschei.</title>
        <authorList>
            <person name="Wang G.L."/>
            <person name="He F.S."/>
            <person name="Li J.L."/>
        </authorList>
    </citation>
    <scope>NUCLEOTIDE SEQUENCE</scope>
    <source>
        <tissue evidence="2">Gonad</tissue>
    </source>
</reference>
<keyword evidence="1" id="KW-1133">Transmembrane helix</keyword>
<feature type="transmembrane region" description="Helical" evidence="1">
    <location>
        <begin position="6"/>
        <end position="26"/>
    </location>
</feature>
<keyword evidence="1" id="KW-0472">Membrane</keyword>
<keyword evidence="2" id="KW-0496">Mitochondrion</keyword>
<sequence length="102" mass="11664">MTYGEVLNQNLCFFYLFVISLCCVLLQRHSLFGILVSLEVVSLVICFNFVCGFEHTGWVGSFVLVFLCFEVCIMCILLCLMIMFIKGVGHDYVSVLVFSYDF</sequence>
<dbReference type="Gene3D" id="1.10.287.3510">
    <property type="match status" value="1"/>
</dbReference>
<accession>A0A1U8V3C3</accession>
<evidence type="ECO:0000256" key="1">
    <source>
        <dbReference type="SAM" id="Phobius"/>
    </source>
</evidence>
<evidence type="ECO:0000313" key="2">
    <source>
        <dbReference type="EMBL" id="AIC07020.1"/>
    </source>
</evidence>
<feature type="transmembrane region" description="Helical" evidence="1">
    <location>
        <begin position="62"/>
        <end position="85"/>
    </location>
</feature>
<name>A0A1U8V3C3_9BIVA</name>
<geneLocation type="mitochondrion" evidence="2"/>
<feature type="transmembrane region" description="Helical" evidence="1">
    <location>
        <begin position="31"/>
        <end position="50"/>
    </location>
</feature>
<dbReference type="EMBL" id="KJ627225">
    <property type="protein sequence ID" value="AIC07020.1"/>
    <property type="molecule type" value="Genomic_DNA"/>
</dbReference>
<keyword evidence="1" id="KW-0812">Transmembrane</keyword>
<proteinExistence type="predicted"/>
<protein>
    <submittedName>
        <fullName evidence="2">NADH dehydrogenase subunit 4L</fullName>
    </submittedName>
</protein>